<dbReference type="InterPro" id="IPR018966">
    <property type="entry name" value="VTC_domain"/>
</dbReference>
<sequence>MAIEVFNRYENKYLMDSQSFQDIYNRLLQYMDLDEYNQNNQFYSISNIYYDTEQHSIIRNSLSKPKYREKLRIRAYGVPKPDAKVYVELKKKVFGLVNKRRTAMKLDEAYEFVRTGKVPEFKPYMNKQVIQEIQYFLQRYELQPAVYLAYDRIAMFCRGNRDLRITFDTNIRSRREDIRLEDGDHGEALMAPGLWLMEVKAEKTVPVWLAHLLSELQMFRTGFSKYGNEYRMNIRNEQQIKERLQLC</sequence>
<proteinExistence type="predicted"/>
<dbReference type="AlphaFoldDB" id="A0A2V2YHW5"/>
<dbReference type="Proteomes" id="UP000246635">
    <property type="component" value="Unassembled WGS sequence"/>
</dbReference>
<dbReference type="OrthoDB" id="185578at2"/>
<reference evidence="2 3" key="1">
    <citation type="submission" date="2018-05" db="EMBL/GenBank/DDBJ databases">
        <title>Genomic Encyclopedia of Type Strains, Phase III (KMG-III): the genomes of soil and plant-associated and newly described type strains.</title>
        <authorList>
            <person name="Whitman W."/>
        </authorList>
    </citation>
    <scope>NUCLEOTIDE SEQUENCE [LARGE SCALE GENOMIC DNA]</scope>
    <source>
        <strain evidence="2 3">CECT 5696</strain>
    </source>
</reference>
<evidence type="ECO:0000259" key="1">
    <source>
        <dbReference type="Pfam" id="PF09359"/>
    </source>
</evidence>
<dbReference type="Gene3D" id="3.20.100.30">
    <property type="entry name" value="VTC, catalytic tunnel domain"/>
    <property type="match status" value="1"/>
</dbReference>
<name>A0A2V2YHW5_9BACL</name>
<dbReference type="Pfam" id="PF09359">
    <property type="entry name" value="VTC"/>
    <property type="match status" value="1"/>
</dbReference>
<gene>
    <name evidence="2" type="ORF">DFQ01_13536</name>
</gene>
<dbReference type="GO" id="GO:0006799">
    <property type="term" value="P:polyphosphate biosynthetic process"/>
    <property type="evidence" value="ECO:0007669"/>
    <property type="project" value="UniProtKB-ARBA"/>
</dbReference>
<organism evidence="2 3">
    <name type="scientific">Paenibacillus cellulosilyticus</name>
    <dbReference type="NCBI Taxonomy" id="375489"/>
    <lineage>
        <taxon>Bacteria</taxon>
        <taxon>Bacillati</taxon>
        <taxon>Bacillota</taxon>
        <taxon>Bacilli</taxon>
        <taxon>Bacillales</taxon>
        <taxon>Paenibacillaceae</taxon>
        <taxon>Paenibacillus</taxon>
    </lineage>
</organism>
<comment type="caution">
    <text evidence="2">The sequence shown here is derived from an EMBL/GenBank/DDBJ whole genome shotgun (WGS) entry which is preliminary data.</text>
</comment>
<feature type="domain" description="VTC" evidence="1">
    <location>
        <begin position="7"/>
        <end position="231"/>
    </location>
</feature>
<protein>
    <submittedName>
        <fullName evidence="2">VTC domain-containing protein</fullName>
    </submittedName>
</protein>
<dbReference type="RefSeq" id="WP_110047061.1">
    <property type="nucleotide sequence ID" value="NZ_CP054613.1"/>
</dbReference>
<evidence type="ECO:0000313" key="3">
    <source>
        <dbReference type="Proteomes" id="UP000246635"/>
    </source>
</evidence>
<dbReference type="CDD" id="cd07750">
    <property type="entry name" value="PolyPPase_VTC_like"/>
    <property type="match status" value="1"/>
</dbReference>
<evidence type="ECO:0000313" key="2">
    <source>
        <dbReference type="EMBL" id="PWV92475.1"/>
    </source>
</evidence>
<dbReference type="InterPro" id="IPR042267">
    <property type="entry name" value="VTC_sf"/>
</dbReference>
<dbReference type="EMBL" id="QGTQ01000035">
    <property type="protein sequence ID" value="PWV92475.1"/>
    <property type="molecule type" value="Genomic_DNA"/>
</dbReference>
<accession>A0A2V2YHW5</accession>
<keyword evidence="3" id="KW-1185">Reference proteome</keyword>